<dbReference type="SUPFAM" id="SSF53850">
    <property type="entry name" value="Periplasmic binding protein-like II"/>
    <property type="match status" value="1"/>
</dbReference>
<gene>
    <name evidence="7 10" type="primary">hemC</name>
    <name evidence="10" type="ORF">ETP66_08305</name>
</gene>
<evidence type="ECO:0000256" key="1">
    <source>
        <dbReference type="ARBA" id="ARBA00002869"/>
    </source>
</evidence>
<evidence type="ECO:0000256" key="3">
    <source>
        <dbReference type="ARBA" id="ARBA00011245"/>
    </source>
</evidence>
<name>A0A4Q9B023_9DEIN</name>
<dbReference type="InterPro" id="IPR036803">
    <property type="entry name" value="Porphobilinogen_deaminase_C_sf"/>
</dbReference>
<dbReference type="GO" id="GO:0005737">
    <property type="term" value="C:cytoplasm"/>
    <property type="evidence" value="ECO:0007669"/>
    <property type="project" value="UniProtKB-UniRule"/>
</dbReference>
<dbReference type="OrthoDB" id="9810298at2"/>
<feature type="domain" description="Porphobilinogen deaminase N-terminal" evidence="8">
    <location>
        <begin position="4"/>
        <end position="204"/>
    </location>
</feature>
<accession>A0A4Q9B023</accession>
<dbReference type="InterPro" id="IPR022419">
    <property type="entry name" value="Porphobilin_deaminase_cofac_BS"/>
</dbReference>
<evidence type="ECO:0000259" key="9">
    <source>
        <dbReference type="Pfam" id="PF03900"/>
    </source>
</evidence>
<dbReference type="FunFam" id="3.40.190.10:FF:000005">
    <property type="entry name" value="Porphobilinogen deaminase"/>
    <property type="match status" value="1"/>
</dbReference>
<comment type="function">
    <text evidence="1 7">Tetrapolymerization of the monopyrrole PBG into the hydroxymethylbilane pre-uroporphyrinogen in several discrete steps.</text>
</comment>
<dbReference type="GO" id="GO:0006782">
    <property type="term" value="P:protoporphyrinogen IX biosynthetic process"/>
    <property type="evidence" value="ECO:0007669"/>
    <property type="project" value="UniProtKB-UniRule"/>
</dbReference>
<dbReference type="Proteomes" id="UP000292858">
    <property type="component" value="Unassembled WGS sequence"/>
</dbReference>
<dbReference type="PROSITE" id="PS00533">
    <property type="entry name" value="PORPHOBILINOGEN_DEAM"/>
    <property type="match status" value="1"/>
</dbReference>
<dbReference type="HAMAP" id="MF_00260">
    <property type="entry name" value="Porphobil_deam"/>
    <property type="match status" value="1"/>
</dbReference>
<dbReference type="EMBL" id="SIJL01000010">
    <property type="protein sequence ID" value="TBH17577.1"/>
    <property type="molecule type" value="Genomic_DNA"/>
</dbReference>
<dbReference type="Pfam" id="PF01379">
    <property type="entry name" value="Porphobil_deam"/>
    <property type="match status" value="1"/>
</dbReference>
<dbReference type="SUPFAM" id="SSF54782">
    <property type="entry name" value="Porphobilinogen deaminase (hydroxymethylbilane synthase), C-terminal domain"/>
    <property type="match status" value="1"/>
</dbReference>
<keyword evidence="4 7" id="KW-0808">Transferase</keyword>
<evidence type="ECO:0000256" key="5">
    <source>
        <dbReference type="ARBA" id="ARBA00023244"/>
    </source>
</evidence>
<dbReference type="Gene3D" id="3.40.190.10">
    <property type="entry name" value="Periplasmic binding protein-like II"/>
    <property type="match status" value="2"/>
</dbReference>
<reference evidence="10 11" key="1">
    <citation type="submission" date="2019-02" db="EMBL/GenBank/DDBJ databases">
        <title>Thermus sp. a novel from hot spring.</title>
        <authorList>
            <person name="Zhao Z."/>
        </authorList>
    </citation>
    <scope>NUCLEOTIDE SEQUENCE [LARGE SCALE GENOMIC DNA]</scope>
    <source>
        <strain evidence="10 11">CFH 72773T</strain>
    </source>
</reference>
<sequence length="303" mass="32660">MRVIVVGTRGSALALAQTRFVVERLKESWPEAEFKVKTVKTRGDGGASPLEGAIFVKELQEALLSREVDIAVHSLKDLPTEEPPGLKIAAVPKRQDPRDAFLGRAYKRLEDLPPGAVLGTSSVRRRAQLLAYRPDLRVKDLRGNVDTRLAALGNGEYDAIILAAAGLIRLDLRNRIDQFLEPEVMLPAPGQGALALEVRQGDDLAEELAYALHHHPSADRVRAERAFLKGLGAGCLAPVGALAQVAEDGALSLEGMVLTPDGKSFIRAEIEGEAAEAEELGLELARDVLEQGGRELLAQIRGV</sequence>
<comment type="subunit">
    <text evidence="3 7">Monomer.</text>
</comment>
<dbReference type="NCBIfam" id="TIGR00212">
    <property type="entry name" value="hemC"/>
    <property type="match status" value="1"/>
</dbReference>
<evidence type="ECO:0000256" key="6">
    <source>
        <dbReference type="ARBA" id="ARBA00048169"/>
    </source>
</evidence>
<evidence type="ECO:0000256" key="7">
    <source>
        <dbReference type="HAMAP-Rule" id="MF_00260"/>
    </source>
</evidence>
<evidence type="ECO:0000313" key="10">
    <source>
        <dbReference type="EMBL" id="TBH17577.1"/>
    </source>
</evidence>
<dbReference type="PIRSF" id="PIRSF001438">
    <property type="entry name" value="4pyrrol_synth_OHMeBilane_synth"/>
    <property type="match status" value="1"/>
</dbReference>
<dbReference type="PANTHER" id="PTHR11557:SF0">
    <property type="entry name" value="PORPHOBILINOGEN DEAMINASE"/>
    <property type="match status" value="1"/>
</dbReference>
<evidence type="ECO:0000256" key="4">
    <source>
        <dbReference type="ARBA" id="ARBA00022679"/>
    </source>
</evidence>
<dbReference type="AlphaFoldDB" id="A0A4Q9B023"/>
<keyword evidence="11" id="KW-1185">Reference proteome</keyword>
<comment type="miscellaneous">
    <text evidence="7">The porphobilinogen subunits are added to the dipyrromethane group.</text>
</comment>
<dbReference type="PANTHER" id="PTHR11557">
    <property type="entry name" value="PORPHOBILINOGEN DEAMINASE"/>
    <property type="match status" value="1"/>
</dbReference>
<dbReference type="InterPro" id="IPR022417">
    <property type="entry name" value="Porphobilin_deaminase_N"/>
</dbReference>
<comment type="similarity">
    <text evidence="2 7">Belongs to the HMBS family.</text>
</comment>
<dbReference type="EC" id="2.5.1.61" evidence="7"/>
<dbReference type="Gene3D" id="3.30.160.40">
    <property type="entry name" value="Porphobilinogen deaminase, C-terminal domain"/>
    <property type="match status" value="1"/>
</dbReference>
<feature type="modified residue" description="S-(dipyrrolylmethanemethyl)cysteine" evidence="7">
    <location>
        <position position="235"/>
    </location>
</feature>
<comment type="cofactor">
    <cofactor evidence="7">
        <name>dipyrromethane</name>
        <dbReference type="ChEBI" id="CHEBI:60342"/>
    </cofactor>
    <text evidence="7">Binds 1 dipyrromethane group covalently.</text>
</comment>
<dbReference type="InterPro" id="IPR000860">
    <property type="entry name" value="HemC"/>
</dbReference>
<evidence type="ECO:0000313" key="11">
    <source>
        <dbReference type="Proteomes" id="UP000292858"/>
    </source>
</evidence>
<keyword evidence="5 7" id="KW-0627">Porphyrin biosynthesis</keyword>
<evidence type="ECO:0000259" key="8">
    <source>
        <dbReference type="Pfam" id="PF01379"/>
    </source>
</evidence>
<comment type="catalytic activity">
    <reaction evidence="6 7">
        <text>4 porphobilinogen + H2O = hydroxymethylbilane + 4 NH4(+)</text>
        <dbReference type="Rhea" id="RHEA:13185"/>
        <dbReference type="ChEBI" id="CHEBI:15377"/>
        <dbReference type="ChEBI" id="CHEBI:28938"/>
        <dbReference type="ChEBI" id="CHEBI:57845"/>
        <dbReference type="ChEBI" id="CHEBI:58126"/>
        <dbReference type="EC" id="2.5.1.61"/>
    </reaction>
</comment>
<dbReference type="GO" id="GO:0004418">
    <property type="term" value="F:hydroxymethylbilane synthase activity"/>
    <property type="evidence" value="ECO:0007669"/>
    <property type="project" value="UniProtKB-UniRule"/>
</dbReference>
<comment type="caution">
    <text evidence="10">The sequence shown here is derived from an EMBL/GenBank/DDBJ whole genome shotgun (WGS) entry which is preliminary data.</text>
</comment>
<evidence type="ECO:0000256" key="2">
    <source>
        <dbReference type="ARBA" id="ARBA00005638"/>
    </source>
</evidence>
<dbReference type="Pfam" id="PF03900">
    <property type="entry name" value="Porphobil_deamC"/>
    <property type="match status" value="1"/>
</dbReference>
<proteinExistence type="inferred from homology"/>
<feature type="domain" description="Porphobilinogen deaminase C-terminal" evidence="9">
    <location>
        <begin position="220"/>
        <end position="289"/>
    </location>
</feature>
<dbReference type="RefSeq" id="WP_130842174.1">
    <property type="nucleotide sequence ID" value="NZ_SIJL01000010.1"/>
</dbReference>
<dbReference type="InterPro" id="IPR022418">
    <property type="entry name" value="Porphobilinogen_deaminase_C"/>
</dbReference>
<dbReference type="PRINTS" id="PR00151">
    <property type="entry name" value="PORPHBDMNASE"/>
</dbReference>
<protein>
    <recommendedName>
        <fullName evidence="7">Porphobilinogen deaminase</fullName>
        <shortName evidence="7">PBG</shortName>
        <ecNumber evidence="7">2.5.1.61</ecNumber>
    </recommendedName>
    <alternativeName>
        <fullName evidence="7">Hydroxymethylbilane synthase</fullName>
        <shortName evidence="7">HMBS</shortName>
    </alternativeName>
    <alternativeName>
        <fullName evidence="7">Pre-uroporphyrinogen synthase</fullName>
    </alternativeName>
</protein>
<organism evidence="10 11">
    <name type="scientific">Thermus thermamylovorans</name>
    <dbReference type="NCBI Taxonomy" id="2509362"/>
    <lineage>
        <taxon>Bacteria</taxon>
        <taxon>Thermotogati</taxon>
        <taxon>Deinococcota</taxon>
        <taxon>Deinococci</taxon>
        <taxon>Thermales</taxon>
        <taxon>Thermaceae</taxon>
        <taxon>Thermus</taxon>
    </lineage>
</organism>